<feature type="region of interest" description="Disordered" evidence="1">
    <location>
        <begin position="88"/>
        <end position="198"/>
    </location>
</feature>
<evidence type="ECO:0000259" key="2">
    <source>
        <dbReference type="Pfam" id="PF13086"/>
    </source>
</evidence>
<feature type="domain" description="ZNFX1" evidence="4">
    <location>
        <begin position="520"/>
        <end position="625"/>
    </location>
</feature>
<dbReference type="InterPro" id="IPR047187">
    <property type="entry name" value="SF1_C_Upf1"/>
</dbReference>
<feature type="domain" description="DNA2/NAM7 helicase-like C-terminal" evidence="3">
    <location>
        <begin position="1168"/>
        <end position="1351"/>
    </location>
</feature>
<evidence type="ECO:0000313" key="6">
    <source>
        <dbReference type="Proteomes" id="UP000694569"/>
    </source>
</evidence>
<feature type="region of interest" description="Disordered" evidence="1">
    <location>
        <begin position="1"/>
        <end position="61"/>
    </location>
</feature>
<dbReference type="GO" id="GO:0031048">
    <property type="term" value="P:regulatory ncRNA-mediated heterochromatin formation"/>
    <property type="evidence" value="ECO:0007669"/>
    <property type="project" value="TreeGrafter"/>
</dbReference>
<feature type="compositionally biased region" description="Polar residues" evidence="1">
    <location>
        <begin position="33"/>
        <end position="52"/>
    </location>
</feature>
<protein>
    <recommendedName>
        <fullName evidence="7">NFX1-type zinc finger-containing protein 1</fullName>
    </recommendedName>
</protein>
<feature type="compositionally biased region" description="Polar residues" evidence="1">
    <location>
        <begin position="112"/>
        <end position="121"/>
    </location>
</feature>
<reference evidence="5" key="1">
    <citation type="submission" date="2025-08" db="UniProtKB">
        <authorList>
            <consortium name="Ensembl"/>
        </authorList>
    </citation>
    <scope>IDENTIFICATION</scope>
</reference>
<dbReference type="CDD" id="cd17936">
    <property type="entry name" value="EEXXEc_NFX1"/>
    <property type="match status" value="1"/>
</dbReference>
<evidence type="ECO:0000259" key="4">
    <source>
        <dbReference type="Pfam" id="PF25396"/>
    </source>
</evidence>
<evidence type="ECO:0000256" key="1">
    <source>
        <dbReference type="SAM" id="MobiDB-lite"/>
    </source>
</evidence>
<dbReference type="GeneTree" id="ENSGT00940000155154"/>
<keyword evidence="6" id="KW-1185">Reference proteome</keyword>
<proteinExistence type="predicted"/>
<dbReference type="PANTHER" id="PTHR10887:SF528">
    <property type="entry name" value="NFX1-TYPE ZINC FINGER-CONTAINING PROTEIN 1 ISOFORM X1"/>
    <property type="match status" value="1"/>
</dbReference>
<reference evidence="5" key="2">
    <citation type="submission" date="2025-09" db="UniProtKB">
        <authorList>
            <consortium name="Ensembl"/>
        </authorList>
    </citation>
    <scope>IDENTIFICATION</scope>
</reference>
<feature type="domain" description="DNA2/NAM7 helicase helicase" evidence="2">
    <location>
        <begin position="981"/>
        <end position="1156"/>
    </location>
</feature>
<dbReference type="Ensembl" id="ENSLLET00000010888.1">
    <property type="protein sequence ID" value="ENSLLEP00000010480.1"/>
    <property type="gene ID" value="ENSLLEG00000006687.1"/>
</dbReference>
<sequence>MHRSNANTGGSKPKTGGQQHGRNLSGSHHRPHSSQPTHATNGGQQRGRNLSGSHHRPHSSQFTLATNDSLQDLVGAVGGVNTYLTSQNTGHVAHRARAQSENRSGGTRLAVHQTSSGNPYRTHSGHDSNLHSGQSNQARRGTSQTQHRGRSQHASHSGVRGQDGSFFQARGQKTPHQHSNSSGNWQHHNRPGRSGNQNSMVYNYQLITPNQPKQLSYGHRTSSMQNLHYPSNDLKVVEGDCSLKPPETHTVNKSKTYFEKRIDSRTIKYLASLEPAELVLKLAAPGSGLKKFLNESNSDFQVVQCFLEVINTAIRCASSRQNLIYILSQLQKSTFLNQTIPYHYLNYSTFHMQESKPFSLVEHTAVLLTELVSVFPFSSFLEVTLVKTFMQNAVDELKRSGKMCPQDIQQKLDCLTALLMHLEEKKKNGTLRSDNSIYYVGSRDNIDEDFRNTTIYPRHEDFDLTQNPILRPNIIHTSYPNTKTYLDTHFRLLREDFIRPLREGISKLLSLQDKEIVRAKFDNIRIYFDTQIIAPVFTKNGIIHTVKFNTNNLKQVRWESSKRLLFGSLVCLSQDNFKNMLFATVADRNIPDLQKGQVSLTFTEESRQKLGQHVVADTFLMVEATAYFEAYRHVLEGLKELVDSDVPFKNYIVDCNTVMSPPKYLSQNISSYRLDMLMQKNQDANPSPFLYLNEYFGVKQQFNVLNHRTWPTKEQLNLDRSQFQALQMALTSELSIVQGPPGTGKTYIGLKIVYALLSNSEVWKEGHSPILIVCFTNHALDQFLEGILSFMECNIVRVGSRSNSEKMQNCSLSKIRSKKSRGSLPGHMRALHAEITEEKKKVQGQLLEKASKLRVATTGILQENILEKFMNPDHYISLMFAKSLEISPTDFQTDSIIVEWLCISPSHAASSQDLINLEDEIGSDESGVTHSKFEDLEEGDFEDVIKIDEEAELAEAERMIDEDDDVKQQIKMAERTATKTKTEILAFILDENDEQANKPEEEGWQMQKDVKKKMKKRIKYELEKTSHIDEEKSNMISDLWAIPPPIRWELYRLWRAKYLTSIRDDIFTLESTYQILVNRSSELRSQEDQLLLQEADIIGMTTTGAAKNRKLLQNIQPKIVVVEEAAEVLEAHIITTLSSGCQHLILIGDHQQLRPSTTDYDLARNFNLEVSMFERLIKMKVPYVRLDYQHRMRAEIARLLTPHIYNKLENHESVLKFENIKGVCSNLFFLTHDHPEEHIKEGKSHQNVHEAAFAKCLCLYFLQQGYPPSQITILTTYSGQLYCIQKMMPRSKFEGVRVCVVDKYQGEENEIIILSLVRSNVSGNVGFLQIPNRVCVALSRAKKGLFCIGNMQLLSTVPLWKNINDTLTENGQIGRELKLQCVNHPNTINYVSVSEDFDRTPEGGCMAACEHRLDCGHMCIRQCHPYDPEHKTFKCTKPCVKVICENGHRCKKRCVDPCGNCLEPVEKKISTCGHIQTMPCSASPDKFICKESCTKTLQCGHQCARTCGEICTQNCTEKVDIALECGHLNKISCHKKIEVMMADVKVVCQVPCGEELSCGHLCPGTCSSCVEQGSHMTCTKPCGVVLLCSHGCEQSCSSECFCIRSCESKCSHMKKCPSKCSDPCKPCRKLCGWNCKHKKCTKLCLEPCDRDPCDETCQKALKCGHPCIGLCGEPCPKKCRTCNADEMEEWFFDKEYKPEAKFVQLLDCPHIFEETRLSEWMNQPEENYVIKLKTCPKCSVPIRQNVRYGNMVKQTLLDLEAVKERIAGKWLNCLEVFLWDNEAELKHFAEVEKSMQKLKDDVITLRILMLVCEKLKFWKNLGKIKNTLEPFSHVINSWGNVHKLAAIVESATNTLDILKTHDELFILALRAEYIILQQKGLLVHAENIKALVTKLETKTLKLVEVQTELKKIPFHLELISSIENSKHVIDTEMLRQGNWHKCPAGHIYNTNENSGINCPQCSDDESDDEESDN</sequence>
<feature type="compositionally biased region" description="Polar residues" evidence="1">
    <location>
        <begin position="1"/>
        <end position="26"/>
    </location>
</feature>
<dbReference type="Proteomes" id="UP000694569">
    <property type="component" value="Unplaced"/>
</dbReference>
<dbReference type="FunFam" id="3.40.50.300:FF:000742">
    <property type="entry name" value="NFX1-type zinc finger-containing protein 1"/>
    <property type="match status" value="1"/>
</dbReference>
<organism evidence="5 6">
    <name type="scientific">Leptobrachium leishanense</name>
    <name type="common">Leishan spiny toad</name>
    <dbReference type="NCBI Taxonomy" id="445787"/>
    <lineage>
        <taxon>Eukaryota</taxon>
        <taxon>Metazoa</taxon>
        <taxon>Chordata</taxon>
        <taxon>Craniata</taxon>
        <taxon>Vertebrata</taxon>
        <taxon>Euteleostomi</taxon>
        <taxon>Amphibia</taxon>
        <taxon>Batrachia</taxon>
        <taxon>Anura</taxon>
        <taxon>Pelobatoidea</taxon>
        <taxon>Megophryidae</taxon>
        <taxon>Leptobrachium</taxon>
    </lineage>
</organism>
<dbReference type="InterPro" id="IPR045055">
    <property type="entry name" value="DNA2/NAM7-like"/>
</dbReference>
<dbReference type="PANTHER" id="PTHR10887">
    <property type="entry name" value="DNA2/NAM7 HELICASE FAMILY"/>
    <property type="match status" value="1"/>
</dbReference>
<accession>A0A8C5M776</accession>
<evidence type="ECO:0008006" key="7">
    <source>
        <dbReference type="Google" id="ProtNLM"/>
    </source>
</evidence>
<dbReference type="InterPro" id="IPR041679">
    <property type="entry name" value="DNA2/NAM7-like_C"/>
</dbReference>
<dbReference type="Pfam" id="PF13087">
    <property type="entry name" value="AAA_12"/>
    <property type="match status" value="1"/>
</dbReference>
<name>A0A8C5M776_9ANUR</name>
<dbReference type="Pfam" id="PF13086">
    <property type="entry name" value="AAA_11"/>
    <property type="match status" value="1"/>
</dbReference>
<evidence type="ECO:0000313" key="5">
    <source>
        <dbReference type="Ensembl" id="ENSLLEP00000010480.1"/>
    </source>
</evidence>
<feature type="compositionally biased region" description="Polar residues" evidence="1">
    <location>
        <begin position="177"/>
        <end position="186"/>
    </location>
</feature>
<dbReference type="OrthoDB" id="2423195at2759"/>
<dbReference type="InterPro" id="IPR057373">
    <property type="entry name" value="ZNFX1"/>
</dbReference>
<dbReference type="GO" id="GO:0004386">
    <property type="term" value="F:helicase activity"/>
    <property type="evidence" value="ECO:0007669"/>
    <property type="project" value="InterPro"/>
</dbReference>
<dbReference type="InterPro" id="IPR027417">
    <property type="entry name" value="P-loop_NTPase"/>
</dbReference>
<dbReference type="Pfam" id="PF25396">
    <property type="entry name" value="ZNFX1"/>
    <property type="match status" value="1"/>
</dbReference>
<dbReference type="GO" id="GO:0031380">
    <property type="term" value="C:nuclear RNA-directed RNA polymerase complex"/>
    <property type="evidence" value="ECO:0007669"/>
    <property type="project" value="TreeGrafter"/>
</dbReference>
<dbReference type="Gene3D" id="3.40.50.300">
    <property type="entry name" value="P-loop containing nucleotide triphosphate hydrolases"/>
    <property type="match status" value="3"/>
</dbReference>
<dbReference type="SUPFAM" id="SSF52540">
    <property type="entry name" value="P-loop containing nucleoside triphosphate hydrolases"/>
    <property type="match status" value="1"/>
</dbReference>
<evidence type="ECO:0000259" key="3">
    <source>
        <dbReference type="Pfam" id="PF13087"/>
    </source>
</evidence>
<feature type="compositionally biased region" description="Polar residues" evidence="1">
    <location>
        <begin position="130"/>
        <end position="146"/>
    </location>
</feature>
<dbReference type="CDD" id="cd18808">
    <property type="entry name" value="SF1_C_Upf1"/>
    <property type="match status" value="1"/>
</dbReference>
<dbReference type="InterPro" id="IPR041677">
    <property type="entry name" value="DNA2/NAM7_AAA_11"/>
</dbReference>